<organism evidence="1 2">
    <name type="scientific">Pleurodeles waltl</name>
    <name type="common">Iberian ribbed newt</name>
    <dbReference type="NCBI Taxonomy" id="8319"/>
    <lineage>
        <taxon>Eukaryota</taxon>
        <taxon>Metazoa</taxon>
        <taxon>Chordata</taxon>
        <taxon>Craniata</taxon>
        <taxon>Vertebrata</taxon>
        <taxon>Euteleostomi</taxon>
        <taxon>Amphibia</taxon>
        <taxon>Batrachia</taxon>
        <taxon>Caudata</taxon>
        <taxon>Salamandroidea</taxon>
        <taxon>Salamandridae</taxon>
        <taxon>Pleurodelinae</taxon>
        <taxon>Pleurodeles</taxon>
    </lineage>
</organism>
<evidence type="ECO:0000313" key="1">
    <source>
        <dbReference type="EMBL" id="KAJ1095515.1"/>
    </source>
</evidence>
<protein>
    <submittedName>
        <fullName evidence="1">Uncharacterized protein</fullName>
    </submittedName>
</protein>
<comment type="caution">
    <text evidence="1">The sequence shown here is derived from an EMBL/GenBank/DDBJ whole genome shotgun (WGS) entry which is preliminary data.</text>
</comment>
<reference evidence="1" key="1">
    <citation type="journal article" date="2022" name="bioRxiv">
        <title>Sequencing and chromosome-scale assembly of the giantPleurodeles waltlgenome.</title>
        <authorList>
            <person name="Brown T."/>
            <person name="Elewa A."/>
            <person name="Iarovenko S."/>
            <person name="Subramanian E."/>
            <person name="Araus A.J."/>
            <person name="Petzold A."/>
            <person name="Susuki M."/>
            <person name="Suzuki K.-i.T."/>
            <person name="Hayashi T."/>
            <person name="Toyoda A."/>
            <person name="Oliveira C."/>
            <person name="Osipova E."/>
            <person name="Leigh N.D."/>
            <person name="Simon A."/>
            <person name="Yun M.H."/>
        </authorList>
    </citation>
    <scope>NUCLEOTIDE SEQUENCE</scope>
    <source>
        <strain evidence="1">20211129_DDA</strain>
        <tissue evidence="1">Liver</tissue>
    </source>
</reference>
<dbReference type="EMBL" id="JANPWB010000014">
    <property type="protein sequence ID" value="KAJ1095515.1"/>
    <property type="molecule type" value="Genomic_DNA"/>
</dbReference>
<keyword evidence="2" id="KW-1185">Reference proteome</keyword>
<dbReference type="Proteomes" id="UP001066276">
    <property type="component" value="Chromosome 10"/>
</dbReference>
<gene>
    <name evidence="1" type="ORF">NDU88_000677</name>
</gene>
<dbReference type="AlphaFoldDB" id="A0AAV7LY64"/>
<proteinExistence type="predicted"/>
<sequence>MYILNGEPRHLLHLEKVKQLRILRGFPGSDSVFMVDVLRAASSECPGTEMQRCQFRVPGTGRNAARFIYASSSLMQGRQQHQLLNKKMENLGPSDQTGHYALGFGLQERRPALCAVRGSGRALFLFIITAIPALTHSTSLRSPQPFVRGPFRGRSPYLNRAIENGQEVLPRDESTGGCYGEVEPEGAMCYRRQLYN</sequence>
<accession>A0AAV7LY64</accession>
<name>A0AAV7LY64_PLEWA</name>
<evidence type="ECO:0000313" key="2">
    <source>
        <dbReference type="Proteomes" id="UP001066276"/>
    </source>
</evidence>